<comment type="similarity">
    <text evidence="1">Belongs to the thymidylate kinase family.</text>
</comment>
<evidence type="ECO:0000256" key="4">
    <source>
        <dbReference type="ARBA" id="ARBA00023163"/>
    </source>
</evidence>
<dbReference type="Pfam" id="PF00505">
    <property type="entry name" value="HMG_box"/>
    <property type="match status" value="1"/>
</dbReference>
<accession>A0A9N8VPV9</accession>
<dbReference type="GO" id="GO:0006227">
    <property type="term" value="P:dUDP biosynthetic process"/>
    <property type="evidence" value="ECO:0007669"/>
    <property type="project" value="TreeGrafter"/>
</dbReference>
<dbReference type="PANTHER" id="PTHR10344:SF1">
    <property type="entry name" value="THYMIDYLATE KINASE"/>
    <property type="match status" value="1"/>
</dbReference>
<dbReference type="SMART" id="SM00398">
    <property type="entry name" value="HMG"/>
    <property type="match status" value="1"/>
</dbReference>
<dbReference type="OrthoDB" id="6247875at2759"/>
<proteinExistence type="inferred from homology"/>
<dbReference type="SUPFAM" id="SSF52540">
    <property type="entry name" value="P-loop containing nucleoside triphosphate hydrolases"/>
    <property type="match status" value="1"/>
</dbReference>
<feature type="compositionally biased region" description="Low complexity" evidence="6">
    <location>
        <begin position="282"/>
        <end position="312"/>
    </location>
</feature>
<name>A0A9N8VPV9_9GLOM</name>
<keyword evidence="3 5" id="KW-0238">DNA-binding</keyword>
<evidence type="ECO:0000259" key="7">
    <source>
        <dbReference type="PROSITE" id="PS50118"/>
    </source>
</evidence>
<comment type="caution">
    <text evidence="8">The sequence shown here is derived from an EMBL/GenBank/DDBJ whole genome shotgun (WGS) entry which is preliminary data.</text>
</comment>
<evidence type="ECO:0000256" key="3">
    <source>
        <dbReference type="ARBA" id="ARBA00023125"/>
    </source>
</evidence>
<dbReference type="GO" id="GO:0005829">
    <property type="term" value="C:cytosol"/>
    <property type="evidence" value="ECO:0007669"/>
    <property type="project" value="TreeGrafter"/>
</dbReference>
<dbReference type="GO" id="GO:0004798">
    <property type="term" value="F:dTMP kinase activity"/>
    <property type="evidence" value="ECO:0007669"/>
    <property type="project" value="TreeGrafter"/>
</dbReference>
<evidence type="ECO:0000256" key="6">
    <source>
        <dbReference type="SAM" id="MobiDB-lite"/>
    </source>
</evidence>
<evidence type="ECO:0000313" key="8">
    <source>
        <dbReference type="EMBL" id="CAG8462600.1"/>
    </source>
</evidence>
<sequence>MSTPAETPETHSEDNTEHTEHTEHTEQLPSPSNCEIRSSSPNSALSPTNPHSAASISNLINHDEWCSSPISTAPSSPQTNKRQLDTPADFDTKRRRLQDSQLNIDEMDNKTSKSTTKQKKPYIPRPPNSFILYRQHHHPLILNQNPGINNSEISRIVADHWKNLSEEEREEWKRKAEEAKESHMRAYPDYKYQPRRRAGPIIKNIKPRDATRESVMDNFLVEINAKTERRSTDIVSHRMASNQSVVIIERGAKELSNLRGAKQLPSEIIRSTVNIPSIPRMPSFSRSPSQPLLSPLAPGASPTTPSAPPSSRGALIVLEGYEDGSTTMQATKLLEFLKNEGIKAKLWKFPDASTPAGEALTKHRQNNGHSQPRALHLLIAAHWWELVPTMREHLANGITLIVDHYIYTAIASSAAAGLEINWCKASYINIPSPDLTFFLNTDRDKEAVDNGDIRMSNDWQRRVQDAFHDLFEVNWKLLDARKSAVLVHAQIIEASIEIIERCKKSTPNNDPNGNGNGIRQSVAMPLKRHNQFPHPVQVQL</sequence>
<protein>
    <submittedName>
        <fullName evidence="8">5318_t:CDS:1</fullName>
    </submittedName>
</protein>
<dbReference type="SUPFAM" id="SSF47095">
    <property type="entry name" value="HMG-box"/>
    <property type="match status" value="1"/>
</dbReference>
<dbReference type="InterPro" id="IPR027417">
    <property type="entry name" value="P-loop_NTPase"/>
</dbReference>
<dbReference type="GO" id="GO:0003700">
    <property type="term" value="F:DNA-binding transcription factor activity"/>
    <property type="evidence" value="ECO:0007669"/>
    <property type="project" value="UniProtKB-ARBA"/>
</dbReference>
<dbReference type="GO" id="GO:0006235">
    <property type="term" value="P:dTTP biosynthetic process"/>
    <property type="evidence" value="ECO:0007669"/>
    <property type="project" value="TreeGrafter"/>
</dbReference>
<dbReference type="AlphaFoldDB" id="A0A9N8VPV9"/>
<feature type="DNA-binding region" description="HMG box" evidence="5">
    <location>
        <begin position="123"/>
        <end position="191"/>
    </location>
</feature>
<dbReference type="Pfam" id="PF02223">
    <property type="entry name" value="Thymidylate_kin"/>
    <property type="match status" value="1"/>
</dbReference>
<feature type="compositionally biased region" description="Polar residues" evidence="6">
    <location>
        <begin position="27"/>
        <end position="54"/>
    </location>
</feature>
<dbReference type="GO" id="GO:0004550">
    <property type="term" value="F:nucleoside diphosphate kinase activity"/>
    <property type="evidence" value="ECO:0007669"/>
    <property type="project" value="TreeGrafter"/>
</dbReference>
<dbReference type="GO" id="GO:0005634">
    <property type="term" value="C:nucleus"/>
    <property type="evidence" value="ECO:0007669"/>
    <property type="project" value="UniProtKB-UniRule"/>
</dbReference>
<feature type="compositionally biased region" description="Basic and acidic residues" evidence="6">
    <location>
        <begin position="8"/>
        <end position="26"/>
    </location>
</feature>
<dbReference type="EMBL" id="CAJVPJ010000035">
    <property type="protein sequence ID" value="CAG8462600.1"/>
    <property type="molecule type" value="Genomic_DNA"/>
</dbReference>
<dbReference type="Gene3D" id="1.10.30.10">
    <property type="entry name" value="High mobility group box domain"/>
    <property type="match status" value="1"/>
</dbReference>
<keyword evidence="2" id="KW-0805">Transcription regulation</keyword>
<gene>
    <name evidence="8" type="ORF">POCULU_LOCUS640</name>
</gene>
<feature type="region of interest" description="Disordered" evidence="6">
    <location>
        <begin position="67"/>
        <end position="124"/>
    </location>
</feature>
<dbReference type="GO" id="GO:0005739">
    <property type="term" value="C:mitochondrion"/>
    <property type="evidence" value="ECO:0007669"/>
    <property type="project" value="TreeGrafter"/>
</dbReference>
<dbReference type="GO" id="GO:0006233">
    <property type="term" value="P:dTDP biosynthetic process"/>
    <property type="evidence" value="ECO:0007669"/>
    <property type="project" value="TreeGrafter"/>
</dbReference>
<dbReference type="FunFam" id="1.10.30.10:FF:000041">
    <property type="entry name" value="HMG box family protein"/>
    <property type="match status" value="1"/>
</dbReference>
<evidence type="ECO:0000256" key="5">
    <source>
        <dbReference type="PROSITE-ProRule" id="PRU00267"/>
    </source>
</evidence>
<evidence type="ECO:0000313" key="9">
    <source>
        <dbReference type="Proteomes" id="UP000789572"/>
    </source>
</evidence>
<dbReference type="GO" id="GO:0003690">
    <property type="term" value="F:double-stranded DNA binding"/>
    <property type="evidence" value="ECO:0007669"/>
    <property type="project" value="UniProtKB-ARBA"/>
</dbReference>
<reference evidence="8" key="1">
    <citation type="submission" date="2021-06" db="EMBL/GenBank/DDBJ databases">
        <authorList>
            <person name="Kallberg Y."/>
            <person name="Tangrot J."/>
            <person name="Rosling A."/>
        </authorList>
    </citation>
    <scope>NUCLEOTIDE SEQUENCE</scope>
    <source>
        <strain evidence="8">IA702</strain>
    </source>
</reference>
<keyword evidence="4" id="KW-0804">Transcription</keyword>
<keyword evidence="9" id="KW-1185">Reference proteome</keyword>
<dbReference type="InterPro" id="IPR039430">
    <property type="entry name" value="Thymidylate_kin-like_dom"/>
</dbReference>
<feature type="domain" description="HMG box" evidence="7">
    <location>
        <begin position="123"/>
        <end position="191"/>
    </location>
</feature>
<feature type="region of interest" description="Disordered" evidence="6">
    <location>
        <begin position="1"/>
        <end position="54"/>
    </location>
</feature>
<evidence type="ECO:0000256" key="1">
    <source>
        <dbReference type="ARBA" id="ARBA00009776"/>
    </source>
</evidence>
<keyword evidence="5" id="KW-0539">Nucleus</keyword>
<organism evidence="8 9">
    <name type="scientific">Paraglomus occultum</name>
    <dbReference type="NCBI Taxonomy" id="144539"/>
    <lineage>
        <taxon>Eukaryota</taxon>
        <taxon>Fungi</taxon>
        <taxon>Fungi incertae sedis</taxon>
        <taxon>Mucoromycota</taxon>
        <taxon>Glomeromycotina</taxon>
        <taxon>Glomeromycetes</taxon>
        <taxon>Paraglomerales</taxon>
        <taxon>Paraglomeraceae</taxon>
        <taxon>Paraglomus</taxon>
    </lineage>
</organism>
<dbReference type="InterPro" id="IPR009071">
    <property type="entry name" value="HMG_box_dom"/>
</dbReference>
<dbReference type="Gene3D" id="3.40.50.300">
    <property type="entry name" value="P-loop containing nucleotide triphosphate hydrolases"/>
    <property type="match status" value="1"/>
</dbReference>
<dbReference type="GO" id="GO:0006357">
    <property type="term" value="P:regulation of transcription by RNA polymerase II"/>
    <property type="evidence" value="ECO:0007669"/>
    <property type="project" value="UniProtKB-ARBA"/>
</dbReference>
<dbReference type="PANTHER" id="PTHR10344">
    <property type="entry name" value="THYMIDYLATE KINASE"/>
    <property type="match status" value="1"/>
</dbReference>
<dbReference type="CDD" id="cd01389">
    <property type="entry name" value="HMG-box_ROX1-like"/>
    <property type="match status" value="1"/>
</dbReference>
<dbReference type="InterPro" id="IPR036910">
    <property type="entry name" value="HMG_box_dom_sf"/>
</dbReference>
<dbReference type="Proteomes" id="UP000789572">
    <property type="component" value="Unassembled WGS sequence"/>
</dbReference>
<evidence type="ECO:0000256" key="2">
    <source>
        <dbReference type="ARBA" id="ARBA00023015"/>
    </source>
</evidence>
<feature type="compositionally biased region" description="Polar residues" evidence="6">
    <location>
        <begin position="68"/>
        <end position="81"/>
    </location>
</feature>
<dbReference type="PROSITE" id="PS50118">
    <property type="entry name" value="HMG_BOX_2"/>
    <property type="match status" value="1"/>
</dbReference>
<feature type="region of interest" description="Disordered" evidence="6">
    <location>
        <begin position="280"/>
        <end position="312"/>
    </location>
</feature>